<evidence type="ECO:0000313" key="8">
    <source>
        <dbReference type="EMBL" id="GAB0058617.1"/>
    </source>
</evidence>
<dbReference type="Proteomes" id="UP001628193">
    <property type="component" value="Unassembled WGS sequence"/>
</dbReference>
<evidence type="ECO:0000313" key="9">
    <source>
        <dbReference type="Proteomes" id="UP001628193"/>
    </source>
</evidence>
<keyword evidence="6 7" id="KW-0472">Membrane</keyword>
<dbReference type="NCBIfam" id="TIGR00056">
    <property type="entry name" value="MlaE family lipid ABC transporter permease subunit"/>
    <property type="match status" value="1"/>
</dbReference>
<dbReference type="PANTHER" id="PTHR30188">
    <property type="entry name" value="ABC TRANSPORTER PERMEASE PROTEIN-RELATED"/>
    <property type="match status" value="1"/>
</dbReference>
<comment type="similarity">
    <text evidence="2 7">Belongs to the MlaE permease family.</text>
</comment>
<feature type="transmembrane region" description="Helical" evidence="7">
    <location>
        <begin position="197"/>
        <end position="217"/>
    </location>
</feature>
<evidence type="ECO:0000256" key="6">
    <source>
        <dbReference type="ARBA" id="ARBA00023136"/>
    </source>
</evidence>
<gene>
    <name evidence="8" type="primary">mlaE</name>
    <name evidence="8" type="ORF">SIID45300_02970</name>
</gene>
<evidence type="ECO:0000256" key="5">
    <source>
        <dbReference type="ARBA" id="ARBA00022989"/>
    </source>
</evidence>
<protein>
    <submittedName>
        <fullName evidence="8">Phospholipid/cholesterol/gamma-HCH transport</fullName>
    </submittedName>
</protein>
<evidence type="ECO:0000256" key="1">
    <source>
        <dbReference type="ARBA" id="ARBA00004141"/>
    </source>
</evidence>
<evidence type="ECO:0000256" key="3">
    <source>
        <dbReference type="ARBA" id="ARBA00022448"/>
    </source>
</evidence>
<evidence type="ECO:0000256" key="4">
    <source>
        <dbReference type="ARBA" id="ARBA00022692"/>
    </source>
</evidence>
<evidence type="ECO:0000256" key="7">
    <source>
        <dbReference type="RuleBase" id="RU362044"/>
    </source>
</evidence>
<keyword evidence="4 7" id="KW-0812">Transmembrane</keyword>
<dbReference type="Pfam" id="PF02405">
    <property type="entry name" value="MlaE"/>
    <property type="match status" value="1"/>
</dbReference>
<keyword evidence="7" id="KW-1003">Cell membrane</keyword>
<feature type="transmembrane region" description="Helical" evidence="7">
    <location>
        <begin position="20"/>
        <end position="38"/>
    </location>
</feature>
<keyword evidence="5 7" id="KW-1133">Transmembrane helix</keyword>
<evidence type="ECO:0000256" key="2">
    <source>
        <dbReference type="ARBA" id="ARBA00007556"/>
    </source>
</evidence>
<comment type="caution">
    <text evidence="8">The sequence shown here is derived from an EMBL/GenBank/DDBJ whole genome shotgun (WGS) entry which is preliminary data.</text>
</comment>
<sequence length="256" mass="27949">MVDQVRHVGSLTLELVRELGRMFLFLWEVLLSFVMPPFRWTNFLKQVHFIGIRSLFVIALTAVFAGMVLALQGYYTLARFGSEALLGPAVALSIIRELGPVLSGLMVTGRAGSALTAELGIMRIREQIDALEVMGIQPLKYLVTPRVEAGILVLPLLTVLFDVIGIWGGYLIAVRLLGMSAGTFFGGIESSVEMHDIVTGLIKSVSFGLIVTWICTYKGYFTRRGAEGVSHATTSAVVLSSVLILVCDYFITSVML</sequence>
<proteinExistence type="inferred from homology"/>
<dbReference type="InterPro" id="IPR030802">
    <property type="entry name" value="Permease_MalE"/>
</dbReference>
<keyword evidence="3" id="KW-0813">Transport</keyword>
<comment type="subcellular location">
    <subcellularLocation>
        <location evidence="7">Cell inner membrane</location>
        <topology evidence="7">Multi-pass membrane protein</topology>
    </subcellularLocation>
    <subcellularLocation>
        <location evidence="1">Membrane</location>
        <topology evidence="1">Multi-pass membrane protein</topology>
    </subcellularLocation>
</comment>
<dbReference type="EMBL" id="BAAFGK010000005">
    <property type="protein sequence ID" value="GAB0058617.1"/>
    <property type="molecule type" value="Genomic_DNA"/>
</dbReference>
<reference evidence="8 9" key="1">
    <citation type="submission" date="2024-09" db="EMBL/GenBank/DDBJ databases">
        <title>Draft genome sequence of Candidatus Magnetaquicoccaceae bacterium FCR-1.</title>
        <authorList>
            <person name="Shimoshige H."/>
            <person name="Shimamura S."/>
            <person name="Taoka A."/>
            <person name="Kobayashi H."/>
            <person name="Maekawa T."/>
        </authorList>
    </citation>
    <scope>NUCLEOTIDE SEQUENCE [LARGE SCALE GENOMIC DNA]</scope>
    <source>
        <strain evidence="8 9">FCR-1</strain>
    </source>
</reference>
<feature type="transmembrane region" description="Helical" evidence="7">
    <location>
        <begin position="229"/>
        <end position="251"/>
    </location>
</feature>
<dbReference type="PANTHER" id="PTHR30188:SF4">
    <property type="entry name" value="PROTEIN TRIGALACTOSYLDIACYLGLYCEROL 1, CHLOROPLASTIC"/>
    <property type="match status" value="1"/>
</dbReference>
<organism evidence="8 9">
    <name type="scientific">Candidatus Magnetaquiglobus chichijimensis</name>
    <dbReference type="NCBI Taxonomy" id="3141448"/>
    <lineage>
        <taxon>Bacteria</taxon>
        <taxon>Pseudomonadati</taxon>
        <taxon>Pseudomonadota</taxon>
        <taxon>Magnetococcia</taxon>
        <taxon>Magnetococcales</taxon>
        <taxon>Candidatus Magnetaquicoccaceae</taxon>
        <taxon>Candidatus Magnetaquiglobus</taxon>
    </lineage>
</organism>
<dbReference type="InterPro" id="IPR003453">
    <property type="entry name" value="ABC_MlaE_roteobac"/>
</dbReference>
<name>A0ABQ0CCJ2_9PROT</name>
<dbReference type="RefSeq" id="WP_420906339.1">
    <property type="nucleotide sequence ID" value="NZ_BAAFGK010000005.1"/>
</dbReference>
<accession>A0ABQ0CCJ2</accession>
<feature type="transmembrane region" description="Helical" evidence="7">
    <location>
        <begin position="50"/>
        <end position="71"/>
    </location>
</feature>
<feature type="transmembrane region" description="Helical" evidence="7">
    <location>
        <begin position="149"/>
        <end position="177"/>
    </location>
</feature>
<keyword evidence="7" id="KW-0997">Cell inner membrane</keyword>
<keyword evidence="9" id="KW-1185">Reference proteome</keyword>